<evidence type="ECO:0000256" key="1">
    <source>
        <dbReference type="SAM" id="Phobius"/>
    </source>
</evidence>
<keyword evidence="1" id="KW-0812">Transmembrane</keyword>
<protein>
    <submittedName>
        <fullName evidence="2">Uncharacterized protein</fullName>
    </submittedName>
</protein>
<name>A0A537IMA6_9BACT</name>
<evidence type="ECO:0000313" key="2">
    <source>
        <dbReference type="EMBL" id="TMI72404.1"/>
    </source>
</evidence>
<sequence length="238" mass="25450">MDRQELVTVLRAPARAIRARAGIFALIVAGVVAMNLVLPPFVLSVVRKPYDYFSINPWLHNVPSWLRSGEATAGRKVEFLWNAAVLWFVASGQYDAPEWGFTATVRDIARWILMGVLFGTYSTLWLERRAQLRSDNPAARGRSSRGGLIGAILSTLGFSTMPCSVVGCGAPVLPVLGLALTGLSSGTIALLSGASRFLVWVVIMGVTVSVVLLAIQVADTSVSRARVARPSSAAGRPS</sequence>
<feature type="transmembrane region" description="Helical" evidence="1">
    <location>
        <begin position="147"/>
        <end position="167"/>
    </location>
</feature>
<feature type="transmembrane region" description="Helical" evidence="1">
    <location>
        <begin position="21"/>
        <end position="43"/>
    </location>
</feature>
<keyword evidence="1" id="KW-0472">Membrane</keyword>
<evidence type="ECO:0000313" key="3">
    <source>
        <dbReference type="Proteomes" id="UP000318834"/>
    </source>
</evidence>
<proteinExistence type="predicted"/>
<organism evidence="2 3">
    <name type="scientific">Candidatus Segetimicrobium genomatis</name>
    <dbReference type="NCBI Taxonomy" id="2569760"/>
    <lineage>
        <taxon>Bacteria</taxon>
        <taxon>Bacillati</taxon>
        <taxon>Candidatus Sysuimicrobiota</taxon>
        <taxon>Candidatus Sysuimicrobiia</taxon>
        <taxon>Candidatus Sysuimicrobiales</taxon>
        <taxon>Candidatus Segetimicrobiaceae</taxon>
        <taxon>Candidatus Segetimicrobium</taxon>
    </lineage>
</organism>
<dbReference type="EMBL" id="VBAP01000089">
    <property type="protein sequence ID" value="TMI72404.1"/>
    <property type="molecule type" value="Genomic_DNA"/>
</dbReference>
<dbReference type="Proteomes" id="UP000318834">
    <property type="component" value="Unassembled WGS sequence"/>
</dbReference>
<feature type="transmembrane region" description="Helical" evidence="1">
    <location>
        <begin position="198"/>
        <end position="218"/>
    </location>
</feature>
<keyword evidence="1" id="KW-1133">Transmembrane helix</keyword>
<comment type="caution">
    <text evidence="2">The sequence shown here is derived from an EMBL/GenBank/DDBJ whole genome shotgun (WGS) entry which is preliminary data.</text>
</comment>
<feature type="transmembrane region" description="Helical" evidence="1">
    <location>
        <begin position="173"/>
        <end position="191"/>
    </location>
</feature>
<gene>
    <name evidence="2" type="ORF">E6H05_11280</name>
</gene>
<accession>A0A537IMA6</accession>
<feature type="transmembrane region" description="Helical" evidence="1">
    <location>
        <begin position="108"/>
        <end position="126"/>
    </location>
</feature>
<dbReference type="AlphaFoldDB" id="A0A537IMA6"/>
<reference evidence="2 3" key="1">
    <citation type="journal article" date="2019" name="Nat. Microbiol.">
        <title>Mediterranean grassland soil C-N compound turnover is dependent on rainfall and depth, and is mediated by genomically divergent microorganisms.</title>
        <authorList>
            <person name="Diamond S."/>
            <person name="Andeer P.F."/>
            <person name="Li Z."/>
            <person name="Crits-Christoph A."/>
            <person name="Burstein D."/>
            <person name="Anantharaman K."/>
            <person name="Lane K.R."/>
            <person name="Thomas B.C."/>
            <person name="Pan C."/>
            <person name="Northen T.R."/>
            <person name="Banfield J.F."/>
        </authorList>
    </citation>
    <scope>NUCLEOTIDE SEQUENCE [LARGE SCALE GENOMIC DNA]</scope>
    <source>
        <strain evidence="2">NP_8</strain>
    </source>
</reference>